<evidence type="ECO:0000259" key="1">
    <source>
        <dbReference type="PROSITE" id="PS51186"/>
    </source>
</evidence>
<sequence>MAVVPAEESALPVGYPAEWEADVVLSDGGTARLRPIRPDDGRLLTDFYARVSEESKFLRFFAPYPVLSPRDVRRFTHVDYVNRAALILTVRDQMIAVGRFDRLENDEAEVAFLVEDSQQGRGVGPLLLEHLAEAARERGITRFTAEVLPQNRAMVRVFTDAGYRVSRQFEDGVVMVDFPILPTDTSVGVMERREHRAEGNSIRRLLTPERTVLLGPAGRLQPFADSLTRSGFTGELVAVSTDEQPVHGVTTVASIGEVEDPVDLAVVAVPETELGGVVIDVAHHGAKGMLVLSGSRGNDSSGTVVGLARAYGLRALGPDTLGLVNTDDAHRLNATPAPMPRTGRVGLFCQSAAVGVVLLSAALEHNVGISSFLSTGAYSDVTGNDVMQFWEDDERTSVCLLSLDKIGNPRKFTRIVRRLSRRKPVVVFSPSRSLRPAGDVALPETSTHPVASPQAVDSLFRQSGVIVCERRDAMYDVAKLLSRQPLPAGPRVRVITNDATLAAQATAAAARLGLTPQEPVALPTDVDAATIAAEAARALDDPTTDSVLCVVVAVVDTLASEAHHRLSALADTTVKPLVGVFVDFARVARRAAGPDGPGQLPTYRSYGDALTALNAVSAYAHWRARDPGAVPMLELEVDDARRIVHDVLTDSPEGRTLTDDESTALLRAFGIRSVPRYRVRTLPEAVAVAERLGWDVVLKATSVSVRGRPDLASVHRHLDDAEELAEAWADLGRLVSELELGTMDDQHLAEPVIQAMMPAGVALAVRSLEDPDYGPVISLGLAGIPSDMLGDVVHRVPPLTDADAAAMVRSLKAAPLLFGLGRSRGVDVNRVEELLHRVAEMADQLPQLNEVVLTPCLASVRDVAVLGARISVLPTREVRDPQVRAL</sequence>
<dbReference type="Pfam" id="PF13380">
    <property type="entry name" value="CoA_binding_2"/>
    <property type="match status" value="1"/>
</dbReference>
<feature type="domain" description="N-acetyltransferase" evidence="1">
    <location>
        <begin position="31"/>
        <end position="185"/>
    </location>
</feature>
<protein>
    <submittedName>
        <fullName evidence="2">Acyl-CoA synthetase (NDP forming)</fullName>
    </submittedName>
</protein>
<dbReference type="InterPro" id="IPR016181">
    <property type="entry name" value="Acyl_CoA_acyltransferase"/>
</dbReference>
<dbReference type="InterPro" id="IPR013815">
    <property type="entry name" value="ATP_grasp_subdomain_1"/>
</dbReference>
<dbReference type="Gene3D" id="3.40.50.720">
    <property type="entry name" value="NAD(P)-binding Rossmann-like Domain"/>
    <property type="match status" value="1"/>
</dbReference>
<reference evidence="2 3" key="1">
    <citation type="submission" date="2016-10" db="EMBL/GenBank/DDBJ databases">
        <authorList>
            <person name="de Groot N.N."/>
        </authorList>
    </citation>
    <scope>NUCLEOTIDE SEQUENCE [LARGE SCALE GENOMIC DNA]</scope>
    <source>
        <strain evidence="2 3">MON 2.2</strain>
    </source>
</reference>
<keyword evidence="3" id="KW-1185">Reference proteome</keyword>
<dbReference type="InterPro" id="IPR000182">
    <property type="entry name" value="GNAT_dom"/>
</dbReference>
<accession>A0A1G7CI15</accession>
<evidence type="ECO:0000313" key="2">
    <source>
        <dbReference type="EMBL" id="SDE38380.1"/>
    </source>
</evidence>
<dbReference type="CDD" id="cd04301">
    <property type="entry name" value="NAT_SF"/>
    <property type="match status" value="1"/>
</dbReference>
<dbReference type="AlphaFoldDB" id="A0A1G7CI15"/>
<proteinExistence type="predicted"/>
<dbReference type="SUPFAM" id="SSF52210">
    <property type="entry name" value="Succinyl-CoA synthetase domains"/>
    <property type="match status" value="2"/>
</dbReference>
<dbReference type="SUPFAM" id="SSF51735">
    <property type="entry name" value="NAD(P)-binding Rossmann-fold domains"/>
    <property type="match status" value="1"/>
</dbReference>
<dbReference type="InterPro" id="IPR032875">
    <property type="entry name" value="Succ_CoA_lig_flav_dom"/>
</dbReference>
<dbReference type="PANTHER" id="PTHR42793">
    <property type="entry name" value="COA BINDING DOMAIN CONTAINING PROTEIN"/>
    <property type="match status" value="1"/>
</dbReference>
<name>A0A1G7CI15_9ACTN</name>
<dbReference type="PANTHER" id="PTHR42793:SF1">
    <property type="entry name" value="PEPTIDYL-LYSINE N-ACETYLTRANSFERASE PATZ"/>
    <property type="match status" value="1"/>
</dbReference>
<dbReference type="InterPro" id="IPR003781">
    <property type="entry name" value="CoA-bd"/>
</dbReference>
<dbReference type="Gene3D" id="3.40.50.261">
    <property type="entry name" value="Succinyl-CoA synthetase domains"/>
    <property type="match status" value="2"/>
</dbReference>
<organism evidence="2 3">
    <name type="scientific">Auraticoccus monumenti</name>
    <dbReference type="NCBI Taxonomy" id="675864"/>
    <lineage>
        <taxon>Bacteria</taxon>
        <taxon>Bacillati</taxon>
        <taxon>Actinomycetota</taxon>
        <taxon>Actinomycetes</taxon>
        <taxon>Propionibacteriales</taxon>
        <taxon>Propionibacteriaceae</taxon>
        <taxon>Auraticoccus</taxon>
    </lineage>
</organism>
<dbReference type="Gene3D" id="3.30.1490.20">
    <property type="entry name" value="ATP-grasp fold, A domain"/>
    <property type="match status" value="1"/>
</dbReference>
<dbReference type="GO" id="GO:0005524">
    <property type="term" value="F:ATP binding"/>
    <property type="evidence" value="ECO:0007669"/>
    <property type="project" value="InterPro"/>
</dbReference>
<dbReference type="InterPro" id="IPR036291">
    <property type="entry name" value="NAD(P)-bd_dom_sf"/>
</dbReference>
<gene>
    <name evidence="2" type="ORF">SAMN04489747_3262</name>
</gene>
<dbReference type="Pfam" id="PF13549">
    <property type="entry name" value="ATP-grasp_5"/>
    <property type="match status" value="1"/>
</dbReference>
<dbReference type="OrthoDB" id="190266at2"/>
<dbReference type="GO" id="GO:0016747">
    <property type="term" value="F:acyltransferase activity, transferring groups other than amino-acyl groups"/>
    <property type="evidence" value="ECO:0007669"/>
    <property type="project" value="InterPro"/>
</dbReference>
<dbReference type="Proteomes" id="UP000198546">
    <property type="component" value="Chromosome i"/>
</dbReference>
<dbReference type="PROSITE" id="PS51186">
    <property type="entry name" value="GNAT"/>
    <property type="match status" value="1"/>
</dbReference>
<dbReference type="SMART" id="SM00881">
    <property type="entry name" value="CoA_binding"/>
    <property type="match status" value="1"/>
</dbReference>
<dbReference type="STRING" id="675864.SAMN04489747_3262"/>
<evidence type="ECO:0000313" key="3">
    <source>
        <dbReference type="Proteomes" id="UP000198546"/>
    </source>
</evidence>
<dbReference type="Pfam" id="PF13302">
    <property type="entry name" value="Acetyltransf_3"/>
    <property type="match status" value="1"/>
</dbReference>
<dbReference type="Gene3D" id="3.40.630.30">
    <property type="match status" value="1"/>
</dbReference>
<dbReference type="Gene3D" id="3.30.470.20">
    <property type="entry name" value="ATP-grasp fold, B domain"/>
    <property type="match status" value="1"/>
</dbReference>
<dbReference type="EMBL" id="LT629688">
    <property type="protein sequence ID" value="SDE38380.1"/>
    <property type="molecule type" value="Genomic_DNA"/>
</dbReference>
<dbReference type="SUPFAM" id="SSF55729">
    <property type="entry name" value="Acyl-CoA N-acyltransferases (Nat)"/>
    <property type="match status" value="1"/>
</dbReference>
<dbReference type="SUPFAM" id="SSF56059">
    <property type="entry name" value="Glutathione synthetase ATP-binding domain-like"/>
    <property type="match status" value="1"/>
</dbReference>
<dbReference type="Pfam" id="PF13607">
    <property type="entry name" value="Succ_CoA_lig"/>
    <property type="match status" value="1"/>
</dbReference>
<dbReference type="InterPro" id="IPR016102">
    <property type="entry name" value="Succinyl-CoA_synth-like"/>
</dbReference>